<keyword evidence="12" id="KW-1185">Reference proteome</keyword>
<evidence type="ECO:0000256" key="9">
    <source>
        <dbReference type="ARBA" id="ARBA00023180"/>
    </source>
</evidence>
<dbReference type="GO" id="GO:0008146">
    <property type="term" value="F:sulfotransferase activity"/>
    <property type="evidence" value="ECO:0007669"/>
    <property type="project" value="InterPro"/>
</dbReference>
<feature type="transmembrane region" description="Helical" evidence="10">
    <location>
        <begin position="7"/>
        <end position="28"/>
    </location>
</feature>
<keyword evidence="4 10" id="KW-0812">Transmembrane</keyword>
<keyword evidence="5" id="KW-0735">Signal-anchor</keyword>
<dbReference type="GO" id="GO:0000139">
    <property type="term" value="C:Golgi membrane"/>
    <property type="evidence" value="ECO:0007669"/>
    <property type="project" value="UniProtKB-SubCell"/>
</dbReference>
<keyword evidence="8 10" id="KW-0472">Membrane</keyword>
<accession>A0A9Q0YI12</accession>
<organism evidence="11 12">
    <name type="scientific">Holothuria leucospilota</name>
    <name type="common">Black long sea cucumber</name>
    <name type="synonym">Mertensiothuria leucospilota</name>
    <dbReference type="NCBI Taxonomy" id="206669"/>
    <lineage>
        <taxon>Eukaryota</taxon>
        <taxon>Metazoa</taxon>
        <taxon>Echinodermata</taxon>
        <taxon>Eleutherozoa</taxon>
        <taxon>Echinozoa</taxon>
        <taxon>Holothuroidea</taxon>
        <taxon>Aspidochirotacea</taxon>
        <taxon>Aspidochirotida</taxon>
        <taxon>Holothuriidae</taxon>
        <taxon>Holothuria</taxon>
    </lineage>
</organism>
<dbReference type="Proteomes" id="UP001152320">
    <property type="component" value="Chromosome 20"/>
</dbReference>
<gene>
    <name evidence="11" type="ORF">HOLleu_37975</name>
</gene>
<comment type="subcellular location">
    <subcellularLocation>
        <location evidence="1">Golgi apparatus membrane</location>
        <topology evidence="1">Single-pass type II membrane protein</topology>
    </subcellularLocation>
</comment>
<evidence type="ECO:0000256" key="8">
    <source>
        <dbReference type="ARBA" id="ARBA00023136"/>
    </source>
</evidence>
<evidence type="ECO:0000256" key="7">
    <source>
        <dbReference type="ARBA" id="ARBA00023034"/>
    </source>
</evidence>
<name>A0A9Q0YI12_HOLLE</name>
<evidence type="ECO:0000313" key="12">
    <source>
        <dbReference type="Proteomes" id="UP001152320"/>
    </source>
</evidence>
<dbReference type="Pfam" id="PF03567">
    <property type="entry name" value="Sulfotransfer_2"/>
    <property type="match status" value="1"/>
</dbReference>
<evidence type="ECO:0000256" key="1">
    <source>
        <dbReference type="ARBA" id="ARBA00004323"/>
    </source>
</evidence>
<dbReference type="EMBL" id="JAIZAY010000020">
    <property type="protein sequence ID" value="KAJ8022933.1"/>
    <property type="molecule type" value="Genomic_DNA"/>
</dbReference>
<dbReference type="InterPro" id="IPR005331">
    <property type="entry name" value="Sulfotransferase"/>
</dbReference>
<evidence type="ECO:0000256" key="5">
    <source>
        <dbReference type="ARBA" id="ARBA00022968"/>
    </source>
</evidence>
<dbReference type="AlphaFoldDB" id="A0A9Q0YI12"/>
<proteinExistence type="inferred from homology"/>
<keyword evidence="3" id="KW-0808">Transferase</keyword>
<evidence type="ECO:0000313" key="11">
    <source>
        <dbReference type="EMBL" id="KAJ8022933.1"/>
    </source>
</evidence>
<keyword evidence="9" id="KW-0325">Glycoprotein</keyword>
<dbReference type="PANTHER" id="PTHR12129">
    <property type="entry name" value="HEPARAN SULFATE 2-O-SULFOTRANSFERASE"/>
    <property type="match status" value="1"/>
</dbReference>
<evidence type="ECO:0000256" key="3">
    <source>
        <dbReference type="ARBA" id="ARBA00022679"/>
    </source>
</evidence>
<protein>
    <submittedName>
        <fullName evidence="11">Heparin sulfate O-sulfotransferase</fullName>
    </submittedName>
</protein>
<comment type="caution">
    <text evidence="11">The sequence shown here is derived from an EMBL/GenBank/DDBJ whole genome shotgun (WGS) entry which is preliminary data.</text>
</comment>
<dbReference type="PANTHER" id="PTHR12129:SF15">
    <property type="entry name" value="URONYL 2-SULFOTRANSFERASE"/>
    <property type="match status" value="1"/>
</dbReference>
<comment type="similarity">
    <text evidence="2">Belongs to the sulfotransferase 3 family.</text>
</comment>
<reference evidence="11" key="1">
    <citation type="submission" date="2021-10" db="EMBL/GenBank/DDBJ databases">
        <title>Tropical sea cucumber genome reveals ecological adaptation and Cuvierian tubules defense mechanism.</title>
        <authorList>
            <person name="Chen T."/>
        </authorList>
    </citation>
    <scope>NUCLEOTIDE SEQUENCE</scope>
    <source>
        <strain evidence="11">Nanhai2018</strain>
        <tissue evidence="11">Muscle</tissue>
    </source>
</reference>
<dbReference type="SUPFAM" id="SSF52540">
    <property type="entry name" value="P-loop containing nucleoside triphosphate hydrolases"/>
    <property type="match status" value="1"/>
</dbReference>
<evidence type="ECO:0000256" key="6">
    <source>
        <dbReference type="ARBA" id="ARBA00022989"/>
    </source>
</evidence>
<keyword evidence="6 10" id="KW-1133">Transmembrane helix</keyword>
<dbReference type="OrthoDB" id="10019582at2759"/>
<evidence type="ECO:0000256" key="2">
    <source>
        <dbReference type="ARBA" id="ARBA00010569"/>
    </source>
</evidence>
<sequence length="340" mass="39707">MVQNIQRYGYLLGITCFLSLSGLCYLYSFSRHRTTTELLKVQSERGSFPVYNYMQDEIKMEVSSSSETDSKRRILPTVLFNVQPKSGSRTLYELVQKLGNSTRKNITIKNTMGGYSQTFFEKVSEIKGLVHSNEMGFLYSHMRYQGFRNDKNPPKYISIVREPIDRLVSLYYFVRYGDNIKEDGNGAGKEFRERMKKMNFSNESFDECVLNGRSSCRDPGAIVRHFCGYDKKICIKTSRSKAYDRAVYNINKHYDVVGIMEDYLSTLKLLEKLIPEIFEGVVNLYMEEKRVIVSKMKTKNKTSISMKARNMLKKEMAIDYKLYNYIKHTFKLKKKRLGID</sequence>
<evidence type="ECO:0000256" key="10">
    <source>
        <dbReference type="SAM" id="Phobius"/>
    </source>
</evidence>
<dbReference type="InterPro" id="IPR027417">
    <property type="entry name" value="P-loop_NTPase"/>
</dbReference>
<evidence type="ECO:0000256" key="4">
    <source>
        <dbReference type="ARBA" id="ARBA00022692"/>
    </source>
</evidence>
<dbReference type="InterPro" id="IPR007734">
    <property type="entry name" value="Heparan_SO4_2-O-STrfase"/>
</dbReference>
<keyword evidence="7" id="KW-0333">Golgi apparatus</keyword>
<dbReference type="Gene3D" id="3.40.50.300">
    <property type="entry name" value="P-loop containing nucleotide triphosphate hydrolases"/>
    <property type="match status" value="1"/>
</dbReference>